<evidence type="ECO:0000313" key="6">
    <source>
        <dbReference type="Proteomes" id="UP001152885"/>
    </source>
</evidence>
<comment type="function">
    <text evidence="3">Required for mitochondrial cytochrome c oxidase (COX) assembly and respiration.</text>
</comment>
<keyword evidence="3" id="KW-0143">Chaperone</keyword>
<dbReference type="Pfam" id="PF08583">
    <property type="entry name" value="Cmc1"/>
    <property type="match status" value="1"/>
</dbReference>
<keyword evidence="3" id="KW-0496">Mitochondrion</keyword>
<dbReference type="AlphaFoldDB" id="A0A9W4XFF9"/>
<evidence type="ECO:0000256" key="2">
    <source>
        <dbReference type="ARBA" id="ARBA00023157"/>
    </source>
</evidence>
<gene>
    <name evidence="5" type="ORF">CANVERA_P4940</name>
</gene>
<comment type="subcellular location">
    <subcellularLocation>
        <location evidence="3">Mitochondrion inner membrane</location>
    </subcellularLocation>
</comment>
<protein>
    <recommendedName>
        <fullName evidence="3">COX assembly mitochondrial protein</fullName>
    </recommendedName>
</protein>
<dbReference type="GO" id="GO:0005743">
    <property type="term" value="C:mitochondrial inner membrane"/>
    <property type="evidence" value="ECO:0007669"/>
    <property type="project" value="UniProtKB-SubCell"/>
</dbReference>
<dbReference type="OrthoDB" id="532630at2759"/>
<name>A0A9W4XFF9_9ASCO</name>
<evidence type="ECO:0000256" key="1">
    <source>
        <dbReference type="ARBA" id="ARBA00007347"/>
    </source>
</evidence>
<organism evidence="5 6">
    <name type="scientific">Candida verbasci</name>
    <dbReference type="NCBI Taxonomy" id="1227364"/>
    <lineage>
        <taxon>Eukaryota</taxon>
        <taxon>Fungi</taxon>
        <taxon>Dikarya</taxon>
        <taxon>Ascomycota</taxon>
        <taxon>Saccharomycotina</taxon>
        <taxon>Pichiomycetes</taxon>
        <taxon>Debaryomycetaceae</taxon>
        <taxon>Candida/Lodderomyces clade</taxon>
        <taxon>Candida</taxon>
    </lineage>
</organism>
<keyword evidence="3" id="KW-0472">Membrane</keyword>
<dbReference type="EMBL" id="CANTUO010000006">
    <property type="protein sequence ID" value="CAI5760430.1"/>
    <property type="molecule type" value="Genomic_DNA"/>
</dbReference>
<proteinExistence type="inferred from homology"/>
<reference evidence="5" key="1">
    <citation type="submission" date="2022-12" db="EMBL/GenBank/DDBJ databases">
        <authorList>
            <person name="Brejova B."/>
        </authorList>
    </citation>
    <scope>NUCLEOTIDE SEQUENCE</scope>
</reference>
<dbReference type="InterPro" id="IPR013892">
    <property type="entry name" value="Cyt_c_biogenesis_Cmc1-like"/>
</dbReference>
<keyword evidence="6" id="KW-1185">Reference proteome</keyword>
<keyword evidence="3" id="KW-0999">Mitochondrion inner membrane</keyword>
<evidence type="ECO:0000313" key="5">
    <source>
        <dbReference type="EMBL" id="CAI5760430.1"/>
    </source>
</evidence>
<accession>A0A9W4XFF9</accession>
<keyword evidence="4" id="KW-0175">Coiled coil</keyword>
<evidence type="ECO:0000256" key="3">
    <source>
        <dbReference type="RuleBase" id="RU364104"/>
    </source>
</evidence>
<sequence length="103" mass="12553">MHPQLDKNRFDTCEKLMDALEECHRQEFIKQCLGLCNFEKEQLSKCLHYTRINDSKDRIMKSREKAKKLEMRKRLNEEEIYGKNNYLKKVIEIENENSKEKKK</sequence>
<dbReference type="Proteomes" id="UP001152885">
    <property type="component" value="Unassembled WGS sequence"/>
</dbReference>
<keyword evidence="2" id="KW-1015">Disulfide bond</keyword>
<comment type="similarity">
    <text evidence="1 3">Belongs to the CMC family.</text>
</comment>
<comment type="caution">
    <text evidence="5">The sequence shown here is derived from an EMBL/GenBank/DDBJ whole genome shotgun (WGS) entry which is preliminary data.</text>
</comment>
<evidence type="ECO:0000256" key="4">
    <source>
        <dbReference type="SAM" id="Coils"/>
    </source>
</evidence>
<feature type="coiled-coil region" evidence="4">
    <location>
        <begin position="52"/>
        <end position="103"/>
    </location>
</feature>